<name>A0AAX4H6P4_9ASCO</name>
<dbReference type="RefSeq" id="XP_062876398.1">
    <property type="nucleotide sequence ID" value="XM_063020328.1"/>
</dbReference>
<reference evidence="4 5" key="1">
    <citation type="submission" date="2023-10" db="EMBL/GenBank/DDBJ databases">
        <title>Draft Genome Sequence of Candida saopaulonensis from a very Premature Infant with Sepsis.</title>
        <authorList>
            <person name="Ning Y."/>
            <person name="Dai R."/>
            <person name="Xiao M."/>
            <person name="Xu Y."/>
            <person name="Yan Q."/>
            <person name="Zhang L."/>
        </authorList>
    </citation>
    <scope>NUCLEOTIDE SEQUENCE [LARGE SCALE GENOMIC DNA]</scope>
    <source>
        <strain evidence="4 5">19XY460</strain>
    </source>
</reference>
<accession>A0AAX4H6P4</accession>
<evidence type="ECO:0000256" key="2">
    <source>
        <dbReference type="SAM" id="MobiDB-lite"/>
    </source>
</evidence>
<organism evidence="4 5">
    <name type="scientific">Australozyma saopauloensis</name>
    <dbReference type="NCBI Taxonomy" id="291208"/>
    <lineage>
        <taxon>Eukaryota</taxon>
        <taxon>Fungi</taxon>
        <taxon>Dikarya</taxon>
        <taxon>Ascomycota</taxon>
        <taxon>Saccharomycotina</taxon>
        <taxon>Pichiomycetes</taxon>
        <taxon>Metschnikowiaceae</taxon>
        <taxon>Australozyma</taxon>
    </lineage>
</organism>
<gene>
    <name evidence="4" type="ORF">PUMCH_001268</name>
</gene>
<evidence type="ECO:0000259" key="3">
    <source>
        <dbReference type="Pfam" id="PF09346"/>
    </source>
</evidence>
<dbReference type="InterPro" id="IPR037883">
    <property type="entry name" value="Knr4/Smi1-like_sf"/>
</dbReference>
<dbReference type="Pfam" id="PF09346">
    <property type="entry name" value="SMI1_KNR4"/>
    <property type="match status" value="1"/>
</dbReference>
<evidence type="ECO:0000313" key="4">
    <source>
        <dbReference type="EMBL" id="WPK24014.1"/>
    </source>
</evidence>
<feature type="region of interest" description="Disordered" evidence="2">
    <location>
        <begin position="509"/>
        <end position="572"/>
    </location>
</feature>
<keyword evidence="5" id="KW-1185">Reference proteome</keyword>
<feature type="compositionally biased region" description="Basic and acidic residues" evidence="2">
    <location>
        <begin position="554"/>
        <end position="566"/>
    </location>
</feature>
<proteinExistence type="inferred from homology"/>
<dbReference type="InterPro" id="IPR009203">
    <property type="entry name" value="Knr4/Smi1"/>
</dbReference>
<dbReference type="PIRSF" id="PIRSF017023">
    <property type="entry name" value="KNR4"/>
    <property type="match status" value="1"/>
</dbReference>
<comment type="similarity">
    <text evidence="1">Belongs to the KNR4/SMI1 family.</text>
</comment>
<feature type="compositionally biased region" description="Polar residues" evidence="2">
    <location>
        <begin position="83"/>
        <end position="104"/>
    </location>
</feature>
<dbReference type="GeneID" id="88172334"/>
<feature type="compositionally biased region" description="Polar residues" evidence="2">
    <location>
        <begin position="513"/>
        <end position="523"/>
    </location>
</feature>
<sequence length="572" mass="62415">MPAQGPALAPLCWCTRASHTNFPEVYPPRFEVSSTYLLSLSLHHTMGFMDSVKAFLHSVTTEDHYALYGSPYAHSTAGTTVLNPLNDSQSNSLANSRNGSSTNIGGYRPGMRSSSTNINMIGGNGSSTTIHEMLNMSSTGQVPIPSVDSLWARLERFLENEYPELEDALNSGVLTADLNEFEKDLAAGQLSVEIRQFYKRHDGQFRGSKPTGIIMGMPLLDMEGIMEEYTLWSKVAERVEKEYMTLKHQQAQLERAAADASGASSSAGLSVDPALSERIANNYLLHQKSVPLDAVQLAYVHRGWIPISKDLAGNVLAIDLAPGNAGVRGQIILFGRDFDTKVVVASSLQELLFMLVTDLEAGKYQIDKSESYEDDGYLDSSRVDDYMIGDEDEDNGELMFFDRDGTEFAGLKGKISYFEVLKRRALKRHGVAHADHFQTAFTPRFIPKRKPAQAAAAAASPDVTKDGGKLSREGSATDLLKETLIDSTPSKKVPTAGPLKLRNVQLNEEPATPDTTNQLSNSLGAAVDETVPNLSDEPKEVALAEQPEEEAVQEEPKKEAPVDKTEALVAEP</sequence>
<dbReference type="PANTHER" id="PTHR47432">
    <property type="entry name" value="CELL WALL ASSEMBLY REGULATOR SMI1"/>
    <property type="match status" value="1"/>
</dbReference>
<dbReference type="GO" id="GO:0043332">
    <property type="term" value="C:mating projection tip"/>
    <property type="evidence" value="ECO:0007669"/>
    <property type="project" value="TreeGrafter"/>
</dbReference>
<protein>
    <recommendedName>
        <fullName evidence="3">Knr4/Smi1-like domain-containing protein</fullName>
    </recommendedName>
</protein>
<dbReference type="AlphaFoldDB" id="A0AAX4H6P4"/>
<feature type="region of interest" description="Disordered" evidence="2">
    <location>
        <begin position="480"/>
        <end position="499"/>
    </location>
</feature>
<evidence type="ECO:0000313" key="5">
    <source>
        <dbReference type="Proteomes" id="UP001338582"/>
    </source>
</evidence>
<dbReference type="GO" id="GO:0070880">
    <property type="term" value="P:fungal-type cell wall beta-glucan biosynthetic process"/>
    <property type="evidence" value="ECO:0007669"/>
    <property type="project" value="TreeGrafter"/>
</dbReference>
<dbReference type="KEGG" id="asau:88172334"/>
<evidence type="ECO:0000256" key="1">
    <source>
        <dbReference type="ARBA" id="ARBA00005303"/>
    </source>
</evidence>
<dbReference type="InterPro" id="IPR018958">
    <property type="entry name" value="Knr4/Smi1-like_dom"/>
</dbReference>
<dbReference type="InterPro" id="IPR051873">
    <property type="entry name" value="KNR4/SMI1_regulator"/>
</dbReference>
<dbReference type="Proteomes" id="UP001338582">
    <property type="component" value="Chromosome 2"/>
</dbReference>
<dbReference type="EMBL" id="CP138895">
    <property type="protein sequence ID" value="WPK24014.1"/>
    <property type="molecule type" value="Genomic_DNA"/>
</dbReference>
<feature type="domain" description="Knr4/Smi1-like" evidence="3">
    <location>
        <begin position="175"/>
        <end position="352"/>
    </location>
</feature>
<dbReference type="SUPFAM" id="SSF160631">
    <property type="entry name" value="SMI1/KNR4-like"/>
    <property type="match status" value="1"/>
</dbReference>
<dbReference type="PANTHER" id="PTHR47432:SF1">
    <property type="entry name" value="CELL WALL ASSEMBLY REGULATOR SMI1"/>
    <property type="match status" value="1"/>
</dbReference>
<feature type="region of interest" description="Disordered" evidence="2">
    <location>
        <begin position="83"/>
        <end position="114"/>
    </location>
</feature>